<feature type="domain" description="ANTAR" evidence="8">
    <location>
        <begin position="125"/>
        <end position="186"/>
    </location>
</feature>
<evidence type="ECO:0000256" key="5">
    <source>
        <dbReference type="ARBA" id="ARBA00022777"/>
    </source>
</evidence>
<protein>
    <recommendedName>
        <fullName evidence="2">histidine kinase</fullName>
        <ecNumber evidence="2">2.7.13.3</ecNumber>
    </recommendedName>
</protein>
<evidence type="ECO:0000256" key="3">
    <source>
        <dbReference type="ARBA" id="ARBA00022553"/>
    </source>
</evidence>
<accession>A0A7Y9H0Y8</accession>
<evidence type="ECO:0000313" key="10">
    <source>
        <dbReference type="Proteomes" id="UP000549911"/>
    </source>
</evidence>
<keyword evidence="5" id="KW-0418">Kinase</keyword>
<dbReference type="GO" id="GO:0004673">
    <property type="term" value="F:protein histidine kinase activity"/>
    <property type="evidence" value="ECO:0007669"/>
    <property type="project" value="UniProtKB-EC"/>
</dbReference>
<dbReference type="Gene3D" id="3.30.450.20">
    <property type="entry name" value="PAS domain"/>
    <property type="match status" value="1"/>
</dbReference>
<evidence type="ECO:0000256" key="2">
    <source>
        <dbReference type="ARBA" id="ARBA00012438"/>
    </source>
</evidence>
<feature type="region of interest" description="Disordered" evidence="6">
    <location>
        <begin position="191"/>
        <end position="224"/>
    </location>
</feature>
<keyword evidence="4" id="KW-0808">Transferase</keyword>
<dbReference type="Pfam" id="PF08447">
    <property type="entry name" value="PAS_3"/>
    <property type="match status" value="1"/>
</dbReference>
<dbReference type="PROSITE" id="PS50112">
    <property type="entry name" value="PAS"/>
    <property type="match status" value="1"/>
</dbReference>
<keyword evidence="10" id="KW-1185">Reference proteome</keyword>
<reference evidence="9 10" key="2">
    <citation type="submission" date="2020-08" db="EMBL/GenBank/DDBJ databases">
        <title>The Agave Microbiome: Exploring the role of microbial communities in plant adaptations to desert environments.</title>
        <authorList>
            <person name="Partida-Martinez L.P."/>
        </authorList>
    </citation>
    <scope>NUCLEOTIDE SEQUENCE [LARGE SCALE GENOMIC DNA]</scope>
    <source>
        <strain evidence="9 10">AT2.17</strain>
    </source>
</reference>
<evidence type="ECO:0000256" key="1">
    <source>
        <dbReference type="ARBA" id="ARBA00000085"/>
    </source>
</evidence>
<name>A0A7Y9H0Y8_9ACTN</name>
<dbReference type="SUPFAM" id="SSF52172">
    <property type="entry name" value="CheY-like"/>
    <property type="match status" value="1"/>
</dbReference>
<dbReference type="InterPro" id="IPR052162">
    <property type="entry name" value="Sensor_kinase/Photoreceptor"/>
</dbReference>
<dbReference type="GO" id="GO:0003723">
    <property type="term" value="F:RNA binding"/>
    <property type="evidence" value="ECO:0007669"/>
    <property type="project" value="InterPro"/>
</dbReference>
<organism evidence="9 10">
    <name type="scientific">Nocardioides cavernae</name>
    <dbReference type="NCBI Taxonomy" id="1921566"/>
    <lineage>
        <taxon>Bacteria</taxon>
        <taxon>Bacillati</taxon>
        <taxon>Actinomycetota</taxon>
        <taxon>Actinomycetes</taxon>
        <taxon>Propionibacteriales</taxon>
        <taxon>Nocardioidaceae</taxon>
        <taxon>Nocardioides</taxon>
    </lineage>
</organism>
<evidence type="ECO:0000313" key="9">
    <source>
        <dbReference type="EMBL" id="NYE35912.1"/>
    </source>
</evidence>
<dbReference type="EC" id="2.7.13.3" evidence="2"/>
<evidence type="ECO:0000256" key="6">
    <source>
        <dbReference type="SAM" id="MobiDB-lite"/>
    </source>
</evidence>
<dbReference type="SUPFAM" id="SSF55785">
    <property type="entry name" value="PYP-like sensor domain (PAS domain)"/>
    <property type="match status" value="1"/>
</dbReference>
<dbReference type="PANTHER" id="PTHR43304:SF1">
    <property type="entry name" value="PAC DOMAIN-CONTAINING PROTEIN"/>
    <property type="match status" value="1"/>
</dbReference>
<proteinExistence type="predicted"/>
<comment type="caution">
    <text evidence="9">The sequence shown here is derived from an EMBL/GenBank/DDBJ whole genome shotgun (WGS) entry which is preliminary data.</text>
</comment>
<dbReference type="InterPro" id="IPR011006">
    <property type="entry name" value="CheY-like_superfamily"/>
</dbReference>
<comment type="catalytic activity">
    <reaction evidence="1">
        <text>ATP + protein L-histidine = ADP + protein N-phospho-L-histidine.</text>
        <dbReference type="EC" id="2.7.13.3"/>
    </reaction>
</comment>
<dbReference type="RefSeq" id="WP_179618511.1">
    <property type="nucleotide sequence ID" value="NZ_JACCBW010000001.1"/>
</dbReference>
<evidence type="ECO:0000256" key="4">
    <source>
        <dbReference type="ARBA" id="ARBA00022679"/>
    </source>
</evidence>
<sequence>MTRSSGGGAFSASHDALVGRYAYHHETDVWTWSDEMYRIHGFEPGEVVPSTELVMRHIHPDDRAAAWESREAVVEHQRPFSFLHRIVTATNGERVVIAAGHPEVEPDGTRFVAGHLVDLTEIRREAVAVELDTAASDFAAHRAVIEQAKGVLVQLYSVDPDTAFALLRAFSMNSNRKVRDVAGALVAGAGRDLTPTKGRSPSAHDVLERLLGAPEPERDESPTG</sequence>
<dbReference type="InterPro" id="IPR005561">
    <property type="entry name" value="ANTAR"/>
</dbReference>
<dbReference type="SMART" id="SM01012">
    <property type="entry name" value="ANTAR"/>
    <property type="match status" value="1"/>
</dbReference>
<dbReference type="InterPro" id="IPR036388">
    <property type="entry name" value="WH-like_DNA-bd_sf"/>
</dbReference>
<evidence type="ECO:0000259" key="8">
    <source>
        <dbReference type="PROSITE" id="PS50921"/>
    </source>
</evidence>
<evidence type="ECO:0000259" key="7">
    <source>
        <dbReference type="PROSITE" id="PS50112"/>
    </source>
</evidence>
<dbReference type="PROSITE" id="PS50921">
    <property type="entry name" value="ANTAR"/>
    <property type="match status" value="1"/>
</dbReference>
<dbReference type="InterPro" id="IPR035965">
    <property type="entry name" value="PAS-like_dom_sf"/>
</dbReference>
<gene>
    <name evidence="9" type="ORF">F4692_001016</name>
</gene>
<dbReference type="AlphaFoldDB" id="A0A7Y9H0Y8"/>
<dbReference type="Pfam" id="PF03861">
    <property type="entry name" value="ANTAR"/>
    <property type="match status" value="1"/>
</dbReference>
<dbReference type="InterPro" id="IPR000014">
    <property type="entry name" value="PAS"/>
</dbReference>
<feature type="domain" description="PAS" evidence="7">
    <location>
        <begin position="32"/>
        <end position="77"/>
    </location>
</feature>
<dbReference type="Gene3D" id="1.10.10.10">
    <property type="entry name" value="Winged helix-like DNA-binding domain superfamily/Winged helix DNA-binding domain"/>
    <property type="match status" value="1"/>
</dbReference>
<reference evidence="9 10" key="1">
    <citation type="submission" date="2020-07" db="EMBL/GenBank/DDBJ databases">
        <authorList>
            <person name="Partida-Martinez L."/>
            <person name="Huntemann M."/>
            <person name="Clum A."/>
            <person name="Wang J."/>
            <person name="Palaniappan K."/>
            <person name="Ritter S."/>
            <person name="Chen I.-M."/>
            <person name="Stamatis D."/>
            <person name="Reddy T."/>
            <person name="O'Malley R."/>
            <person name="Daum C."/>
            <person name="Shapiro N."/>
            <person name="Ivanova N."/>
            <person name="Kyrpides N."/>
            <person name="Woyke T."/>
        </authorList>
    </citation>
    <scope>NUCLEOTIDE SEQUENCE [LARGE SCALE GENOMIC DNA]</scope>
    <source>
        <strain evidence="9 10">AT2.17</strain>
    </source>
</reference>
<dbReference type="InterPro" id="IPR013655">
    <property type="entry name" value="PAS_fold_3"/>
</dbReference>
<dbReference type="Proteomes" id="UP000549911">
    <property type="component" value="Unassembled WGS sequence"/>
</dbReference>
<dbReference type="PANTHER" id="PTHR43304">
    <property type="entry name" value="PHYTOCHROME-LIKE PROTEIN CPH1"/>
    <property type="match status" value="1"/>
</dbReference>
<dbReference type="EMBL" id="JACCBW010000001">
    <property type="protein sequence ID" value="NYE35912.1"/>
    <property type="molecule type" value="Genomic_DNA"/>
</dbReference>
<feature type="compositionally biased region" description="Basic and acidic residues" evidence="6">
    <location>
        <begin position="215"/>
        <end position="224"/>
    </location>
</feature>
<keyword evidence="3" id="KW-0597">Phosphoprotein</keyword>